<comment type="caution">
    <text evidence="1">The sequence shown here is derived from an EMBL/GenBank/DDBJ whole genome shotgun (WGS) entry which is preliminary data.</text>
</comment>
<accession>A0ABR1ZZE1</accession>
<dbReference type="EMBL" id="JBBPBM010001209">
    <property type="protein sequence ID" value="KAK8486074.1"/>
    <property type="molecule type" value="Genomic_DNA"/>
</dbReference>
<gene>
    <name evidence="1" type="ORF">V6N12_018920</name>
</gene>
<name>A0ABR1ZZE1_9ROSI</name>
<evidence type="ECO:0000313" key="2">
    <source>
        <dbReference type="Proteomes" id="UP001472677"/>
    </source>
</evidence>
<sequence length="101" mass="10956">MRKRRKAISRLKVSSDEWCDNESQLRSAATDYFKVLFALNGPPPAPYPISGCFPALDADVSGSLTRIPLDVEIKDALFSMAPHKAPGAWGFAPLCPASCCN</sequence>
<reference evidence="1 2" key="1">
    <citation type="journal article" date="2024" name="G3 (Bethesda)">
        <title>Genome assembly of Hibiscus sabdariffa L. provides insights into metabolisms of medicinal natural products.</title>
        <authorList>
            <person name="Kim T."/>
        </authorList>
    </citation>
    <scope>NUCLEOTIDE SEQUENCE [LARGE SCALE GENOMIC DNA]</scope>
    <source>
        <strain evidence="1">TK-2024</strain>
        <tissue evidence="1">Old leaves</tissue>
    </source>
</reference>
<evidence type="ECO:0000313" key="1">
    <source>
        <dbReference type="EMBL" id="KAK8486074.1"/>
    </source>
</evidence>
<keyword evidence="2" id="KW-1185">Reference proteome</keyword>
<organism evidence="1 2">
    <name type="scientific">Hibiscus sabdariffa</name>
    <name type="common">roselle</name>
    <dbReference type="NCBI Taxonomy" id="183260"/>
    <lineage>
        <taxon>Eukaryota</taxon>
        <taxon>Viridiplantae</taxon>
        <taxon>Streptophyta</taxon>
        <taxon>Embryophyta</taxon>
        <taxon>Tracheophyta</taxon>
        <taxon>Spermatophyta</taxon>
        <taxon>Magnoliopsida</taxon>
        <taxon>eudicotyledons</taxon>
        <taxon>Gunneridae</taxon>
        <taxon>Pentapetalae</taxon>
        <taxon>rosids</taxon>
        <taxon>malvids</taxon>
        <taxon>Malvales</taxon>
        <taxon>Malvaceae</taxon>
        <taxon>Malvoideae</taxon>
        <taxon>Hibiscus</taxon>
    </lineage>
</organism>
<proteinExistence type="predicted"/>
<protein>
    <submittedName>
        <fullName evidence="1">Uncharacterized protein</fullName>
    </submittedName>
</protein>
<dbReference type="Proteomes" id="UP001472677">
    <property type="component" value="Unassembled WGS sequence"/>
</dbReference>